<reference evidence="3 4" key="1">
    <citation type="submission" date="2019-06" db="EMBL/GenBank/DDBJ databases">
        <title>Genomic Encyclopedia of Type Strains, Phase IV (KMG-V): Genome sequencing to study the core and pangenomes of soil and plant-associated prokaryotes.</title>
        <authorList>
            <person name="Whitman W."/>
        </authorList>
    </citation>
    <scope>NUCLEOTIDE SEQUENCE [LARGE SCALE GENOMIC DNA]</scope>
    <source>
        <strain evidence="3 4">BR 11880</strain>
    </source>
</reference>
<gene>
    <name evidence="3" type="ORF">FBZ89_102141</name>
</gene>
<evidence type="ECO:0000313" key="4">
    <source>
        <dbReference type="Proteomes" id="UP000319859"/>
    </source>
</evidence>
<feature type="signal peptide" evidence="2">
    <location>
        <begin position="1"/>
        <end position="22"/>
    </location>
</feature>
<name>A0A560FP31_9PROT</name>
<protein>
    <submittedName>
        <fullName evidence="3">MxaA protein</fullName>
    </submittedName>
</protein>
<comment type="caution">
    <text evidence="3">The sequence shown here is derived from an EMBL/GenBank/DDBJ whole genome shotgun (WGS) entry which is preliminary data.</text>
</comment>
<evidence type="ECO:0000256" key="1">
    <source>
        <dbReference type="SAM" id="Phobius"/>
    </source>
</evidence>
<keyword evidence="2" id="KW-0732">Signal</keyword>
<sequence>MGPRILVAGMVLLALRVGAAQAQPAAGDGQAVTVRAERDIGFFTGDLVRADVLVPLPGGARLDPASLPAPGPVTYWLDLRGITLTRQGQAVVLHLVYQNFYVALDARRLEIPGFPVRLLGDGVSRDVDVPSWTIGVSPLREVAPPVQEDPKAYLQADRLAPLLDAGRWRMVAGGLMVAAILALLPLAYHRAWGPFRRRAARDFAVAARHLRRLGARGETEAGYLEALLILHRALDGADGRRVLADDLPAFLDRHPLFAPLRAGLETFFQASRQAFFGSAPARARHQLPFKDVQGLGRSLAAAERGRP</sequence>
<evidence type="ECO:0000313" key="3">
    <source>
        <dbReference type="EMBL" id="TWB23388.1"/>
    </source>
</evidence>
<dbReference type="Proteomes" id="UP000319859">
    <property type="component" value="Unassembled WGS sequence"/>
</dbReference>
<organism evidence="3 4">
    <name type="scientific">Nitrospirillum amazonense</name>
    <dbReference type="NCBI Taxonomy" id="28077"/>
    <lineage>
        <taxon>Bacteria</taxon>
        <taxon>Pseudomonadati</taxon>
        <taxon>Pseudomonadota</taxon>
        <taxon>Alphaproteobacteria</taxon>
        <taxon>Rhodospirillales</taxon>
        <taxon>Azospirillaceae</taxon>
        <taxon>Nitrospirillum</taxon>
    </lineage>
</organism>
<proteinExistence type="predicted"/>
<accession>A0A560FP31</accession>
<keyword evidence="1" id="KW-0472">Membrane</keyword>
<evidence type="ECO:0000256" key="2">
    <source>
        <dbReference type="SAM" id="SignalP"/>
    </source>
</evidence>
<dbReference type="RefSeq" id="WP_211115090.1">
    <property type="nucleotide sequence ID" value="NZ_VITN01000002.1"/>
</dbReference>
<dbReference type="AlphaFoldDB" id="A0A560FP31"/>
<keyword evidence="1" id="KW-0812">Transmembrane</keyword>
<feature type="transmembrane region" description="Helical" evidence="1">
    <location>
        <begin position="168"/>
        <end position="188"/>
    </location>
</feature>
<dbReference type="EMBL" id="VITN01000002">
    <property type="protein sequence ID" value="TWB23388.1"/>
    <property type="molecule type" value="Genomic_DNA"/>
</dbReference>
<keyword evidence="1" id="KW-1133">Transmembrane helix</keyword>
<feature type="chain" id="PRO_5022048236" evidence="2">
    <location>
        <begin position="23"/>
        <end position="307"/>
    </location>
</feature>